<dbReference type="InterPro" id="IPR021874">
    <property type="entry name" value="Phage_Mu_Gp27"/>
</dbReference>
<dbReference type="Pfam" id="PF11985">
    <property type="entry name" value="Phage_Mu_Gp27"/>
    <property type="match status" value="1"/>
</dbReference>
<comment type="caution">
    <text evidence="1">The sequence shown here is derived from an EMBL/GenBank/DDBJ whole genome shotgun (WGS) entry which is preliminary data.</text>
</comment>
<dbReference type="EMBL" id="APOL01000042">
    <property type="protein sequence ID" value="ENU32436.1"/>
    <property type="molecule type" value="Genomic_DNA"/>
</dbReference>
<evidence type="ECO:0000313" key="2">
    <source>
        <dbReference type="Proteomes" id="UP000018426"/>
    </source>
</evidence>
<dbReference type="PATRIC" id="fig|1217671.3.peg.2378"/>
<dbReference type="HOGENOM" id="CLU_120444_3_0_6"/>
<reference evidence="1 2" key="1">
    <citation type="submission" date="2013-02" db="EMBL/GenBank/DDBJ databases">
        <title>The Genome Sequence of Acinetobacter parvus NIPH 1103.</title>
        <authorList>
            <consortium name="The Broad Institute Genome Sequencing Platform"/>
            <consortium name="The Broad Institute Genome Sequencing Center for Infectious Disease"/>
            <person name="Cerqueira G."/>
            <person name="Feldgarden M."/>
            <person name="Courvalin P."/>
            <person name="Perichon B."/>
            <person name="Grillot-Courvalin C."/>
            <person name="Clermont D."/>
            <person name="Rocha E."/>
            <person name="Yoon E.-J."/>
            <person name="Nemec A."/>
            <person name="Walker B."/>
            <person name="Young S.K."/>
            <person name="Zeng Q."/>
            <person name="Gargeya S."/>
            <person name="Fitzgerald M."/>
            <person name="Haas B."/>
            <person name="Abouelleil A."/>
            <person name="Alvarado L."/>
            <person name="Arachchi H.M."/>
            <person name="Berlin A.M."/>
            <person name="Chapman S.B."/>
            <person name="Dewar J."/>
            <person name="Goldberg J."/>
            <person name="Griggs A."/>
            <person name="Gujja S."/>
            <person name="Hansen M."/>
            <person name="Howarth C."/>
            <person name="Imamovic A."/>
            <person name="Larimer J."/>
            <person name="McCowan C."/>
            <person name="Murphy C."/>
            <person name="Neiman D."/>
            <person name="Pearson M."/>
            <person name="Priest M."/>
            <person name="Roberts A."/>
            <person name="Saif S."/>
            <person name="Shea T."/>
            <person name="Sisk P."/>
            <person name="Sykes S."/>
            <person name="Wortman J."/>
            <person name="Nusbaum C."/>
            <person name="Birren B."/>
        </authorList>
    </citation>
    <scope>NUCLEOTIDE SEQUENCE [LARGE SCALE GENOMIC DNA]</scope>
    <source>
        <strain evidence="1 2">NIPH 1103</strain>
    </source>
</reference>
<dbReference type="RefSeq" id="WP_004674840.1">
    <property type="nucleotide sequence ID" value="NZ_KB849218.1"/>
</dbReference>
<accession>N8Q0Z7</accession>
<dbReference type="AlphaFoldDB" id="N8Q0Z7"/>
<sequence length="186" mass="21090">MSFMRKLSGKARQYLEELLKEDRYTIDELMELFAAKFPNEAPARSTMGRTKKDWDERTRKMREISFATTALVNELGEDTDDKAGAFMVEGITTLVNHLVLNTIHNDDDPDAGIQLSIKDALSLAKSARELMQARTLSTKQRVEVEKIAREKLIAEQREKLEELGESGEVDKTALRKVVKGLYGLEV</sequence>
<evidence type="ECO:0008006" key="3">
    <source>
        <dbReference type="Google" id="ProtNLM"/>
    </source>
</evidence>
<protein>
    <recommendedName>
        <fullName evidence="3">Small terminase subunit</fullName>
    </recommendedName>
</protein>
<gene>
    <name evidence="1" type="ORF">F989_02416</name>
</gene>
<evidence type="ECO:0000313" key="1">
    <source>
        <dbReference type="EMBL" id="ENU32436.1"/>
    </source>
</evidence>
<name>N8Q0Z7_9GAMM</name>
<dbReference type="Proteomes" id="UP000018426">
    <property type="component" value="Unassembled WGS sequence"/>
</dbReference>
<organism evidence="1 2">
    <name type="scientific">Acinetobacter parvus NIPH 1103</name>
    <dbReference type="NCBI Taxonomy" id="1217671"/>
    <lineage>
        <taxon>Bacteria</taxon>
        <taxon>Pseudomonadati</taxon>
        <taxon>Pseudomonadota</taxon>
        <taxon>Gammaproteobacteria</taxon>
        <taxon>Moraxellales</taxon>
        <taxon>Moraxellaceae</taxon>
        <taxon>Acinetobacter</taxon>
    </lineage>
</organism>
<proteinExistence type="predicted"/>